<dbReference type="Proteomes" id="UP000799754">
    <property type="component" value="Unassembled WGS sequence"/>
</dbReference>
<keyword evidence="2" id="KW-1185">Reference proteome</keyword>
<organism evidence="1 2">
    <name type="scientific">Macroventuria anomochaeta</name>
    <dbReference type="NCBI Taxonomy" id="301207"/>
    <lineage>
        <taxon>Eukaryota</taxon>
        <taxon>Fungi</taxon>
        <taxon>Dikarya</taxon>
        <taxon>Ascomycota</taxon>
        <taxon>Pezizomycotina</taxon>
        <taxon>Dothideomycetes</taxon>
        <taxon>Pleosporomycetidae</taxon>
        <taxon>Pleosporales</taxon>
        <taxon>Pleosporineae</taxon>
        <taxon>Didymellaceae</taxon>
        <taxon>Macroventuria</taxon>
    </lineage>
</organism>
<accession>A0ACB6RPR1</accession>
<comment type="caution">
    <text evidence="1">The sequence shown here is derived from an EMBL/GenBank/DDBJ whole genome shotgun (WGS) entry which is preliminary data.</text>
</comment>
<evidence type="ECO:0000313" key="1">
    <source>
        <dbReference type="EMBL" id="KAF2622927.1"/>
    </source>
</evidence>
<evidence type="ECO:0000313" key="2">
    <source>
        <dbReference type="Proteomes" id="UP000799754"/>
    </source>
</evidence>
<feature type="non-terminal residue" evidence="1">
    <location>
        <position position="1"/>
    </location>
</feature>
<reference evidence="1" key="1">
    <citation type="journal article" date="2020" name="Stud. Mycol.">
        <title>101 Dothideomycetes genomes: a test case for predicting lifestyles and emergence of pathogens.</title>
        <authorList>
            <person name="Haridas S."/>
            <person name="Albert R."/>
            <person name="Binder M."/>
            <person name="Bloem J."/>
            <person name="Labutti K."/>
            <person name="Salamov A."/>
            <person name="Andreopoulos B."/>
            <person name="Baker S."/>
            <person name="Barry K."/>
            <person name="Bills G."/>
            <person name="Bluhm B."/>
            <person name="Cannon C."/>
            <person name="Castanera R."/>
            <person name="Culley D."/>
            <person name="Daum C."/>
            <person name="Ezra D."/>
            <person name="Gonzalez J."/>
            <person name="Henrissat B."/>
            <person name="Kuo A."/>
            <person name="Liang C."/>
            <person name="Lipzen A."/>
            <person name="Lutzoni F."/>
            <person name="Magnuson J."/>
            <person name="Mondo S."/>
            <person name="Nolan M."/>
            <person name="Ohm R."/>
            <person name="Pangilinan J."/>
            <person name="Park H.-J."/>
            <person name="Ramirez L."/>
            <person name="Alfaro M."/>
            <person name="Sun H."/>
            <person name="Tritt A."/>
            <person name="Yoshinaga Y."/>
            <person name="Zwiers L.-H."/>
            <person name="Turgeon B."/>
            <person name="Goodwin S."/>
            <person name="Spatafora J."/>
            <person name="Crous P."/>
            <person name="Grigoriev I."/>
        </authorList>
    </citation>
    <scope>NUCLEOTIDE SEQUENCE</scope>
    <source>
        <strain evidence="1">CBS 525.71</strain>
    </source>
</reference>
<protein>
    <submittedName>
        <fullName evidence="1">Uncharacterized protein</fullName>
    </submittedName>
</protein>
<proteinExistence type="predicted"/>
<gene>
    <name evidence="1" type="ORF">BU25DRAFT_351316</name>
</gene>
<name>A0ACB6RPR1_9PLEO</name>
<sequence length="200" mass="22967">LLLLWIFIAGIMKDMDQSATTQAYVSGMKEGMAFYGNELNWFQPYFSIAYAIFIVPSHMLQIKLPPSLWLLFAEIAWGVLTFVDSTHKAKTAATIYILHILLGALGATSWPEFTALIMTWYTPTELAFRLAIFNESLTRLATSCTQLPSQSHPSWRIRVADHNARRHQCARRLERLALADLRWFRRGTHCGVWHPDRLVE</sequence>
<dbReference type="EMBL" id="MU006741">
    <property type="protein sequence ID" value="KAF2622927.1"/>
    <property type="molecule type" value="Genomic_DNA"/>
</dbReference>